<dbReference type="GO" id="GO:0016020">
    <property type="term" value="C:membrane"/>
    <property type="evidence" value="ECO:0007669"/>
    <property type="project" value="UniProtKB-SubCell"/>
</dbReference>
<keyword evidence="4 5" id="KW-0472">Membrane</keyword>
<dbReference type="InterPro" id="IPR019408">
    <property type="entry name" value="7TM_GPCR_serpentine_rcpt_Srab"/>
</dbReference>
<comment type="subcellular location">
    <subcellularLocation>
        <location evidence="1">Membrane</location>
        <topology evidence="1">Multi-pass membrane protein</topology>
    </subcellularLocation>
</comment>
<keyword evidence="2 5" id="KW-0812">Transmembrane</keyword>
<feature type="transmembrane region" description="Helical" evidence="5">
    <location>
        <begin position="198"/>
        <end position="221"/>
    </location>
</feature>
<evidence type="ECO:0000256" key="1">
    <source>
        <dbReference type="ARBA" id="ARBA00004141"/>
    </source>
</evidence>
<accession>A0A7E4UWJ7</accession>
<feature type="transmembrane region" description="Helical" evidence="5">
    <location>
        <begin position="289"/>
        <end position="309"/>
    </location>
</feature>
<organism evidence="6 7">
    <name type="scientific">Panagrellus redivivus</name>
    <name type="common">Microworm</name>
    <dbReference type="NCBI Taxonomy" id="6233"/>
    <lineage>
        <taxon>Eukaryota</taxon>
        <taxon>Metazoa</taxon>
        <taxon>Ecdysozoa</taxon>
        <taxon>Nematoda</taxon>
        <taxon>Chromadorea</taxon>
        <taxon>Rhabditida</taxon>
        <taxon>Tylenchina</taxon>
        <taxon>Panagrolaimomorpha</taxon>
        <taxon>Panagrolaimoidea</taxon>
        <taxon>Panagrolaimidae</taxon>
        <taxon>Panagrellus</taxon>
    </lineage>
</organism>
<reference evidence="6" key="1">
    <citation type="journal article" date="2013" name="Genetics">
        <title>The draft genome and transcriptome of Panagrellus redivivus are shaped by the harsh demands of a free-living lifestyle.</title>
        <authorList>
            <person name="Srinivasan J."/>
            <person name="Dillman A.R."/>
            <person name="Macchietto M.G."/>
            <person name="Heikkinen L."/>
            <person name="Lakso M."/>
            <person name="Fracchia K.M."/>
            <person name="Antoshechkin I."/>
            <person name="Mortazavi A."/>
            <person name="Wong G."/>
            <person name="Sternberg P.W."/>
        </authorList>
    </citation>
    <scope>NUCLEOTIDE SEQUENCE [LARGE SCALE GENOMIC DNA]</scope>
    <source>
        <strain evidence="6">MT8872</strain>
    </source>
</reference>
<dbReference type="PANTHER" id="PTHR46561">
    <property type="entry name" value="SERPENTINE RECEPTOR, CLASS AB (CLASS A-LIKE)-RELATED"/>
    <property type="match status" value="1"/>
</dbReference>
<feature type="transmembrane region" description="Helical" evidence="5">
    <location>
        <begin position="113"/>
        <end position="135"/>
    </location>
</feature>
<dbReference type="Pfam" id="PF10292">
    <property type="entry name" value="7TM_GPCR_Srab"/>
    <property type="match status" value="1"/>
</dbReference>
<feature type="transmembrane region" description="Helical" evidence="5">
    <location>
        <begin position="255"/>
        <end position="277"/>
    </location>
</feature>
<proteinExistence type="predicted"/>
<dbReference type="WBParaSite" id="Pan_g1370.t1">
    <property type="protein sequence ID" value="Pan_g1370.t1"/>
    <property type="gene ID" value="Pan_g1370"/>
</dbReference>
<evidence type="ECO:0000256" key="5">
    <source>
        <dbReference type="SAM" id="Phobius"/>
    </source>
</evidence>
<protein>
    <submittedName>
        <fullName evidence="7">G_PROTEIN_RECEP_F1_2 domain-containing protein</fullName>
    </submittedName>
</protein>
<dbReference type="AlphaFoldDB" id="A0A7E4UWJ7"/>
<feature type="transmembrane region" description="Helical" evidence="5">
    <location>
        <begin position="23"/>
        <end position="45"/>
    </location>
</feature>
<keyword evidence="3 5" id="KW-1133">Transmembrane helix</keyword>
<evidence type="ECO:0000256" key="4">
    <source>
        <dbReference type="ARBA" id="ARBA00023136"/>
    </source>
</evidence>
<dbReference type="Proteomes" id="UP000492821">
    <property type="component" value="Unassembled WGS sequence"/>
</dbReference>
<evidence type="ECO:0000313" key="7">
    <source>
        <dbReference type="WBParaSite" id="Pan_g1370.t1"/>
    </source>
</evidence>
<dbReference type="InterPro" id="IPR053286">
    <property type="entry name" value="Nematode_rcpt-like_srab"/>
</dbReference>
<name>A0A7E4UWJ7_PANRE</name>
<evidence type="ECO:0000313" key="6">
    <source>
        <dbReference type="Proteomes" id="UP000492821"/>
    </source>
</evidence>
<sequence>MAANLSSDDPLCIESQEIYKNVWLIVIFCSTLVLDVVAFVCCAIGAKSVYNTQLLHVNLRISLFSISLGLLVRAVFTAFRCIRYLVHAVAFTNPCDFLDTVLFCSTYSGLHSWGYVVVMYTIPIITVERMVALLASARYEDWTYPKLMTIVNLVPWAYGGFAVYLRIEMLKGVNFPVIYCSSFSEAVFKFSVLDLLNIAFMVPFTCLCIDTLIQLFCKYLIKKNFRSEFHEHSLTHRFQLNEILRTAKIAIPASSLFCFLNTTSNIIMIIPIMMGLVKRTLEFAMFKELGALTTMPIYTIIYGILLYYYNVRPINTGPQCCQRKQVTPYVSGIDTTRQRAVKETDLYFQIYSARW</sequence>
<keyword evidence="6" id="KW-1185">Reference proteome</keyword>
<dbReference type="PANTHER" id="PTHR46561:SF11">
    <property type="entry name" value="SERPENTINE RECEPTOR CLASS ALPHA_BETA-14"/>
    <property type="match status" value="1"/>
</dbReference>
<reference evidence="7" key="2">
    <citation type="submission" date="2020-10" db="UniProtKB">
        <authorList>
            <consortium name="WormBaseParasite"/>
        </authorList>
    </citation>
    <scope>IDENTIFICATION</scope>
</reference>
<evidence type="ECO:0000256" key="2">
    <source>
        <dbReference type="ARBA" id="ARBA00022692"/>
    </source>
</evidence>
<evidence type="ECO:0000256" key="3">
    <source>
        <dbReference type="ARBA" id="ARBA00022989"/>
    </source>
</evidence>
<feature type="transmembrane region" description="Helical" evidence="5">
    <location>
        <begin position="147"/>
        <end position="167"/>
    </location>
</feature>
<feature type="transmembrane region" description="Helical" evidence="5">
    <location>
        <begin position="57"/>
        <end position="76"/>
    </location>
</feature>